<sequence length="66" mass="7175">MKFTEAKLEQAIIELSGEQGYPHLNGGQVVKESLFAKESEPQLQPELAIVAEGNIEYAISSTGQNI</sequence>
<evidence type="ECO:0000313" key="2">
    <source>
        <dbReference type="Proteomes" id="UP000239007"/>
    </source>
</evidence>
<dbReference type="EMBL" id="MSCH01000003">
    <property type="protein sequence ID" value="PQJ54286.1"/>
    <property type="molecule type" value="Genomic_DNA"/>
</dbReference>
<organism evidence="1 2">
    <name type="scientific">Psychrosphaera saromensis</name>
    <dbReference type="NCBI Taxonomy" id="716813"/>
    <lineage>
        <taxon>Bacteria</taxon>
        <taxon>Pseudomonadati</taxon>
        <taxon>Pseudomonadota</taxon>
        <taxon>Gammaproteobacteria</taxon>
        <taxon>Alteromonadales</taxon>
        <taxon>Pseudoalteromonadaceae</taxon>
        <taxon>Psychrosphaera</taxon>
    </lineage>
</organism>
<name>A0A2S7UWC8_9GAMM</name>
<comment type="caution">
    <text evidence="1">The sequence shown here is derived from an EMBL/GenBank/DDBJ whole genome shotgun (WGS) entry which is preliminary data.</text>
</comment>
<dbReference type="Proteomes" id="UP000239007">
    <property type="component" value="Unassembled WGS sequence"/>
</dbReference>
<accession>A0A2S7UWC8</accession>
<evidence type="ECO:0000313" key="1">
    <source>
        <dbReference type="EMBL" id="PQJ54286.1"/>
    </source>
</evidence>
<gene>
    <name evidence="1" type="ORF">BTO11_11890</name>
</gene>
<dbReference type="OrthoDB" id="9758243at2"/>
<dbReference type="RefSeq" id="WP_105052800.1">
    <property type="nucleotide sequence ID" value="NZ_BMYG01000006.1"/>
</dbReference>
<dbReference type="AlphaFoldDB" id="A0A2S7UWC8"/>
<reference evidence="1 2" key="1">
    <citation type="submission" date="2016-12" db="EMBL/GenBank/DDBJ databases">
        <title>Diversity of luminous bacteria.</title>
        <authorList>
            <person name="Yoshizawa S."/>
            <person name="Kogure K."/>
        </authorList>
    </citation>
    <scope>NUCLEOTIDE SEQUENCE [LARGE SCALE GENOMIC DNA]</scope>
    <source>
        <strain evidence="1 2">SA4-48</strain>
    </source>
</reference>
<protein>
    <submittedName>
        <fullName evidence="1">Uncharacterized protein</fullName>
    </submittedName>
</protein>
<proteinExistence type="predicted"/>
<keyword evidence="2" id="KW-1185">Reference proteome</keyword>